<dbReference type="GO" id="GO:0005506">
    <property type="term" value="F:iron ion binding"/>
    <property type="evidence" value="ECO:0007669"/>
    <property type="project" value="UniProtKB-UniRule"/>
</dbReference>
<protein>
    <recommendedName>
        <fullName evidence="1">Probable beta-carotene 15,15'-dioxygenase</fullName>
        <ecNumber evidence="1">1.13.11.63</ecNumber>
    </recommendedName>
</protein>
<comment type="subcellular location">
    <subcellularLocation>
        <location evidence="1">Cell membrane</location>
        <topology evidence="1">Multi-pass membrane protein</topology>
    </subcellularLocation>
</comment>
<dbReference type="AlphaFoldDB" id="K7A727"/>
<feature type="transmembrane region" description="Helical" evidence="1">
    <location>
        <begin position="32"/>
        <end position="54"/>
    </location>
</feature>
<comment type="similarity">
    <text evidence="1">Belongs to the Brp/Blh beta-carotene diooxygenase family.</text>
</comment>
<dbReference type="Pfam" id="PF15461">
    <property type="entry name" value="BCD"/>
    <property type="match status" value="1"/>
</dbReference>
<dbReference type="HAMAP" id="MF_02093">
    <property type="entry name" value="Beta_carotene_diox"/>
    <property type="match status" value="1"/>
</dbReference>
<organism evidence="2 3">
    <name type="scientific">Paraglaciecola psychrophila 170</name>
    <dbReference type="NCBI Taxonomy" id="1129794"/>
    <lineage>
        <taxon>Bacteria</taxon>
        <taxon>Pseudomonadati</taxon>
        <taxon>Pseudomonadota</taxon>
        <taxon>Gammaproteobacteria</taxon>
        <taxon>Alteromonadales</taxon>
        <taxon>Alteromonadaceae</taxon>
        <taxon>Paraglaciecola</taxon>
    </lineage>
</organism>
<dbReference type="GO" id="GO:0016121">
    <property type="term" value="P:carotene catabolic process"/>
    <property type="evidence" value="ECO:0007669"/>
    <property type="project" value="UniProtKB-UniRule"/>
</dbReference>
<dbReference type="InterPro" id="IPR022270">
    <property type="entry name" value="Blh_diox"/>
</dbReference>
<feature type="transmembrane region" description="Helical" evidence="1">
    <location>
        <begin position="118"/>
        <end position="147"/>
    </location>
</feature>
<dbReference type="GO" id="GO:0010436">
    <property type="term" value="F:carotenoid dioxygenase activity"/>
    <property type="evidence" value="ECO:0007669"/>
    <property type="project" value="UniProtKB-UniRule"/>
</dbReference>
<keyword evidence="1" id="KW-0560">Oxidoreductase</keyword>
<dbReference type="RefSeq" id="WP_007636119.1">
    <property type="nucleotide sequence ID" value="NC_020514.1"/>
</dbReference>
<reference evidence="2 3" key="1">
    <citation type="journal article" date="2013" name="Genome Announc.">
        <title>Complete Genome Sequence of Glaciecola psychrophila Strain 170T.</title>
        <authorList>
            <person name="Yin J."/>
            <person name="Chen J."/>
            <person name="Liu G."/>
            <person name="Yu Y."/>
            <person name="Song L."/>
            <person name="Wang X."/>
            <person name="Qu X."/>
        </authorList>
    </citation>
    <scope>NUCLEOTIDE SEQUENCE [LARGE SCALE GENOMIC DNA]</scope>
    <source>
        <strain evidence="2 3">170</strain>
    </source>
</reference>
<evidence type="ECO:0000313" key="2">
    <source>
        <dbReference type="EMBL" id="AGH44029.1"/>
    </source>
</evidence>
<proteinExistence type="inferred from homology"/>
<accession>K7A727</accession>
<feature type="binding site" evidence="1">
    <location>
        <position position="47"/>
    </location>
    <ligand>
        <name>Fe cation</name>
        <dbReference type="ChEBI" id="CHEBI:24875"/>
    </ligand>
</feature>
<feature type="binding site" evidence="1">
    <location>
        <position position="214"/>
    </location>
    <ligand>
        <name>Fe cation</name>
        <dbReference type="ChEBI" id="CHEBI:24875"/>
    </ligand>
</feature>
<keyword evidence="1" id="KW-0472">Membrane</keyword>
<feature type="transmembrane region" description="Helical" evidence="1">
    <location>
        <begin position="233"/>
        <end position="252"/>
    </location>
</feature>
<evidence type="ECO:0000256" key="1">
    <source>
        <dbReference type="HAMAP-Rule" id="MF_02093"/>
    </source>
</evidence>
<keyword evidence="1" id="KW-1133">Transmembrane helix</keyword>
<comment type="cofactor">
    <cofactor evidence="1">
        <name>Fe(2+)</name>
        <dbReference type="ChEBI" id="CHEBI:29033"/>
    </cofactor>
</comment>
<keyword evidence="3" id="KW-1185">Reference proteome</keyword>
<feature type="binding site" evidence="1">
    <location>
        <position position="218"/>
    </location>
    <ligand>
        <name>Fe cation</name>
        <dbReference type="ChEBI" id="CHEBI:24875"/>
    </ligand>
</feature>
<feature type="transmembrane region" description="Helical" evidence="1">
    <location>
        <begin position="6"/>
        <end position="25"/>
    </location>
</feature>
<keyword evidence="1" id="KW-0408">Iron</keyword>
<feature type="transmembrane region" description="Helical" evidence="1">
    <location>
        <begin position="84"/>
        <end position="106"/>
    </location>
</feature>
<keyword evidence="1" id="KW-0223">Dioxygenase</keyword>
<feature type="binding site" evidence="1">
    <location>
        <position position="103"/>
    </location>
    <ligand>
        <name>Fe cation</name>
        <dbReference type="ChEBI" id="CHEBI:24875"/>
    </ligand>
</feature>
<dbReference type="GO" id="GO:0003834">
    <property type="term" value="F:beta-carotene 15,15'-dioxygenase activity"/>
    <property type="evidence" value="ECO:0007669"/>
    <property type="project" value="UniProtKB-EC"/>
</dbReference>
<dbReference type="Proteomes" id="UP000011864">
    <property type="component" value="Chromosome"/>
</dbReference>
<name>K7A727_9ALTE</name>
<dbReference type="HOGENOM" id="CLU_068196_1_0_6"/>
<feature type="transmembrane region" description="Helical" evidence="1">
    <location>
        <begin position="264"/>
        <end position="286"/>
    </location>
</feature>
<feature type="transmembrane region" description="Helical" evidence="1">
    <location>
        <begin position="159"/>
        <end position="178"/>
    </location>
</feature>
<sequence length="290" mass="32042">MSKLHYSQFYIGVCTLAALATMANINMASDNLIIVLALAVTFLGLPHGALDFAVAKSLNLVTSVSTAIRFVTIYSVVAATSISFWIWVPDIALVLFLCISAFHFSADWRATMPLFSRVGLACTLLCGPSVLYSATLTDLFTALLLTTQAANWVIQGMQITFYIGLCVFLYFIIQLPIHKKSLSVWQYSEWLTLLLSSIILNPLLHFGLYFCLLHSPKHLQDVGVKLHVSVKRAIAISLPFVILTIVLAAGLYELFASSNLSADLLRWIFIGLFGLTMSHMLLIHLWHGAD</sequence>
<dbReference type="OrthoDB" id="8779153at2"/>
<comment type="catalytic activity">
    <reaction evidence="1">
        <text>all-trans-beta-carotene + O2 = 2 all-trans-retinal</text>
        <dbReference type="Rhea" id="RHEA:32887"/>
        <dbReference type="ChEBI" id="CHEBI:15379"/>
        <dbReference type="ChEBI" id="CHEBI:17579"/>
        <dbReference type="ChEBI" id="CHEBI:17898"/>
        <dbReference type="EC" id="1.13.11.63"/>
    </reaction>
</comment>
<dbReference type="PATRIC" id="fig|1129794.4.peg.1901"/>
<keyword evidence="1" id="KW-1003">Cell membrane</keyword>
<keyword evidence="1" id="KW-0812">Transmembrane</keyword>
<dbReference type="GO" id="GO:0005886">
    <property type="term" value="C:plasma membrane"/>
    <property type="evidence" value="ECO:0007669"/>
    <property type="project" value="UniProtKB-SubCell"/>
</dbReference>
<comment type="function">
    <text evidence="1">Catalyzes the cleavage of beta-carotene at its central double bond (15,15') to yield two molecules of all-trans-retinal.</text>
</comment>
<dbReference type="KEGG" id="gps:C427_1920"/>
<dbReference type="eggNOG" id="ENOG5032YMP">
    <property type="taxonomic scope" value="Bacteria"/>
</dbReference>
<evidence type="ECO:0000313" key="3">
    <source>
        <dbReference type="Proteomes" id="UP000011864"/>
    </source>
</evidence>
<feature type="transmembrane region" description="Helical" evidence="1">
    <location>
        <begin position="190"/>
        <end position="212"/>
    </location>
</feature>
<dbReference type="EC" id="1.13.11.63" evidence="1"/>
<keyword evidence="1" id="KW-0479">Metal-binding</keyword>
<dbReference type="NCBIfam" id="TIGR03753">
    <property type="entry name" value="blh_monoox"/>
    <property type="match status" value="1"/>
</dbReference>
<dbReference type="STRING" id="1129794.C427_1920"/>
<gene>
    <name evidence="2" type="ORF">C427_1920</name>
</gene>
<dbReference type="EMBL" id="CP003837">
    <property type="protein sequence ID" value="AGH44029.1"/>
    <property type="molecule type" value="Genomic_DNA"/>
</dbReference>